<dbReference type="AlphaFoldDB" id="A0A0F4GDL4"/>
<dbReference type="InterPro" id="IPR000366">
    <property type="entry name" value="GPCR_STE2"/>
</dbReference>
<accession>A0A0F4GDL4</accession>
<dbReference type="Proteomes" id="UP000033647">
    <property type="component" value="Unassembled WGS sequence"/>
</dbReference>
<dbReference type="GO" id="GO:0038038">
    <property type="term" value="C:G protein-coupled receptor homodimeric complex"/>
    <property type="evidence" value="ECO:0007669"/>
    <property type="project" value="TreeGrafter"/>
</dbReference>
<dbReference type="EMBL" id="LAFY01004070">
    <property type="protein sequence ID" value="KJX95491.1"/>
    <property type="molecule type" value="Genomic_DNA"/>
</dbReference>
<keyword evidence="2" id="KW-0812">Transmembrane</keyword>
<dbReference type="GO" id="GO:0000750">
    <property type="term" value="P:pheromone-dependent signal transduction involved in conjugation with cellular fusion"/>
    <property type="evidence" value="ECO:0007669"/>
    <property type="project" value="TreeGrafter"/>
</dbReference>
<name>A0A0F4GDL4_9PEZI</name>
<keyword evidence="2" id="KW-0472">Membrane</keyword>
<comment type="caution">
    <text evidence="3">The sequence shown here is derived from an EMBL/GenBank/DDBJ whole genome shotgun (WGS) entry which is preliminary data.</text>
</comment>
<evidence type="ECO:0000313" key="3">
    <source>
        <dbReference type="EMBL" id="KJX95491.1"/>
    </source>
</evidence>
<feature type="compositionally biased region" description="Low complexity" evidence="1">
    <location>
        <begin position="336"/>
        <end position="355"/>
    </location>
</feature>
<feature type="transmembrane region" description="Helical" evidence="2">
    <location>
        <begin position="169"/>
        <end position="188"/>
    </location>
</feature>
<feature type="transmembrane region" description="Helical" evidence="2">
    <location>
        <begin position="57"/>
        <end position="76"/>
    </location>
</feature>
<keyword evidence="4" id="KW-1185">Reference proteome</keyword>
<dbReference type="STRING" id="1047168.A0A0F4GDL4"/>
<feature type="transmembrane region" description="Helical" evidence="2">
    <location>
        <begin position="257"/>
        <end position="279"/>
    </location>
</feature>
<dbReference type="InterPro" id="IPR027458">
    <property type="entry name" value="STE2_TM1-TM2_sf"/>
</dbReference>
<proteinExistence type="predicted"/>
<gene>
    <name evidence="3" type="ORF">TI39_contig4110g00006</name>
</gene>
<dbReference type="GO" id="GO:0004932">
    <property type="term" value="F:mating-type factor pheromone receptor activity"/>
    <property type="evidence" value="ECO:0007669"/>
    <property type="project" value="InterPro"/>
</dbReference>
<feature type="transmembrane region" description="Helical" evidence="2">
    <location>
        <begin position="285"/>
        <end position="306"/>
    </location>
</feature>
<evidence type="ECO:0000313" key="4">
    <source>
        <dbReference type="Proteomes" id="UP000033647"/>
    </source>
</evidence>
<feature type="transmembrane region" description="Helical" evidence="2">
    <location>
        <begin position="88"/>
        <end position="113"/>
    </location>
</feature>
<organism evidence="3 4">
    <name type="scientific">Zymoseptoria brevis</name>
    <dbReference type="NCBI Taxonomy" id="1047168"/>
    <lineage>
        <taxon>Eukaryota</taxon>
        <taxon>Fungi</taxon>
        <taxon>Dikarya</taxon>
        <taxon>Ascomycota</taxon>
        <taxon>Pezizomycotina</taxon>
        <taxon>Dothideomycetes</taxon>
        <taxon>Dothideomycetidae</taxon>
        <taxon>Mycosphaerellales</taxon>
        <taxon>Mycosphaerellaceae</taxon>
        <taxon>Zymoseptoria</taxon>
    </lineage>
</organism>
<feature type="transmembrane region" description="Helical" evidence="2">
    <location>
        <begin position="217"/>
        <end position="237"/>
    </location>
</feature>
<keyword evidence="2" id="KW-1133">Transmembrane helix</keyword>
<reference evidence="3 4" key="1">
    <citation type="submission" date="2015-03" db="EMBL/GenBank/DDBJ databases">
        <title>RNA-seq based gene annotation and comparative genomics of four Zymoseptoria species reveal species-specific pathogenicity related genes and transposable element activity.</title>
        <authorList>
            <person name="Grandaubert J."/>
            <person name="Bhattacharyya A."/>
            <person name="Stukenbrock E.H."/>
        </authorList>
    </citation>
    <scope>NUCLEOTIDE SEQUENCE [LARGE SCALE GENOMIC DNA]</scope>
    <source>
        <strain evidence="3 4">Zb18110</strain>
    </source>
</reference>
<dbReference type="OrthoDB" id="5402633at2759"/>
<dbReference type="PRINTS" id="PR00250">
    <property type="entry name" value="GPCRSTE2"/>
</dbReference>
<protein>
    <submittedName>
        <fullName evidence="3">Uncharacterized protein</fullName>
    </submittedName>
</protein>
<dbReference type="PANTHER" id="PTHR28009">
    <property type="entry name" value="PHEROMONE ALPHA FACTOR RECEPTOR"/>
    <property type="match status" value="1"/>
</dbReference>
<feature type="transmembrane region" description="Helical" evidence="2">
    <location>
        <begin position="133"/>
        <end position="157"/>
    </location>
</feature>
<dbReference type="CDD" id="cd14939">
    <property type="entry name" value="7tmD_STE2"/>
    <property type="match status" value="1"/>
</dbReference>
<dbReference type="Pfam" id="PF02116">
    <property type="entry name" value="STE2"/>
    <property type="match status" value="1"/>
</dbReference>
<sequence>MVVTAPPSVDRAYFIPNGTFDPYQQDLTLIYPDGVHALVANVDDIVYFMALAVKSTLIFAIQIGISFVLMLVIALLTKPERRVTLIFFLNMTALFTIFIRAILMCTTFVGTYYNFYNWIMGNYPNSGPADRVSIAAEVFAFLIILSLELSMMFQVRIVCVNLSSFRRRIITVSSIVVALIVCTVRFALMVLSCDWRIVNIGDATQEKNRIINKVASGYNICTITSIIFFNTIFVSKLAVAIKHRRSMGMKQFGPMQIIFVMGCQTLLIPAIFGIISYFALASTQVYSLMPMVVAIFLPLSSMWASFNTNTTNSVTNMRQPNVYRPNMIIGQDTTQNSGKNTNISGTSNSTATTSSFASDKRRLNLSFNTQGTLVNSISEEEVNNPQKLGPSATVAVMDRDSLELEMRQHGIAQGRSYSVRSG</sequence>
<dbReference type="PANTHER" id="PTHR28009:SF1">
    <property type="entry name" value="PHEROMONE ALPHA FACTOR RECEPTOR"/>
    <property type="match status" value="1"/>
</dbReference>
<evidence type="ECO:0000256" key="1">
    <source>
        <dbReference type="SAM" id="MobiDB-lite"/>
    </source>
</evidence>
<evidence type="ECO:0000256" key="2">
    <source>
        <dbReference type="SAM" id="Phobius"/>
    </source>
</evidence>
<feature type="region of interest" description="Disordered" evidence="1">
    <location>
        <begin position="330"/>
        <end position="355"/>
    </location>
</feature>
<dbReference type="Gene3D" id="1.10.287.920">
    <property type="entry name" value="Pheromone alpha factor receptor"/>
    <property type="match status" value="1"/>
</dbReference>